<feature type="domain" description="Interferon/interleukin receptor" evidence="4">
    <location>
        <begin position="148"/>
        <end position="201"/>
    </location>
</feature>
<accession>A0A6P7H4V5</accession>
<dbReference type="Pfam" id="PF01108">
    <property type="entry name" value="Tissue_fac"/>
    <property type="match status" value="1"/>
</dbReference>
<dbReference type="AlphaFoldDB" id="A0A6P7H4V5"/>
<evidence type="ECO:0000256" key="1">
    <source>
        <dbReference type="SAM" id="Phobius"/>
    </source>
</evidence>
<keyword evidence="6" id="KW-0675">Receptor</keyword>
<reference evidence="6" key="1">
    <citation type="submission" date="2025-08" db="UniProtKB">
        <authorList>
            <consortium name="RefSeq"/>
        </authorList>
    </citation>
    <scope>IDENTIFICATION</scope>
</reference>
<dbReference type="InterPro" id="IPR003961">
    <property type="entry name" value="FN3_dom"/>
</dbReference>
<dbReference type="InterPro" id="IPR013783">
    <property type="entry name" value="Ig-like_fold"/>
</dbReference>
<dbReference type="PANTHER" id="PTHR20859:SF84">
    <property type="entry name" value="INTERFERON ALPHA_BETA RECEPTOR 2"/>
    <property type="match status" value="1"/>
</dbReference>
<feature type="chain" id="PRO_5027857081" evidence="2">
    <location>
        <begin position="19"/>
        <end position="286"/>
    </location>
</feature>
<dbReference type="CTD" id="3460"/>
<evidence type="ECO:0000313" key="6">
    <source>
        <dbReference type="RefSeq" id="XP_028250130.1"/>
    </source>
</evidence>
<evidence type="ECO:0000313" key="5">
    <source>
        <dbReference type="Proteomes" id="UP000515145"/>
    </source>
</evidence>
<protein>
    <submittedName>
        <fullName evidence="6">Interferon gamma receptor 2</fullName>
    </submittedName>
</protein>
<dbReference type="RefSeq" id="XP_028250130.1">
    <property type="nucleotide sequence ID" value="XM_028394329.1"/>
</dbReference>
<keyword evidence="1" id="KW-0812">Transmembrane</keyword>
<feature type="signal peptide" evidence="2">
    <location>
        <begin position="1"/>
        <end position="18"/>
    </location>
</feature>
<keyword evidence="1" id="KW-0472">Membrane</keyword>
<feature type="transmembrane region" description="Helical" evidence="1">
    <location>
        <begin position="213"/>
        <end position="235"/>
    </location>
</feature>
<evidence type="ECO:0000256" key="2">
    <source>
        <dbReference type="SAM" id="SignalP"/>
    </source>
</evidence>
<keyword evidence="1" id="KW-1133">Transmembrane helix</keyword>
<dbReference type="InterPro" id="IPR050650">
    <property type="entry name" value="Type-II_Cytokine-TF_Rcpt"/>
</dbReference>
<gene>
    <name evidence="6" type="primary">ifngr2</name>
</gene>
<dbReference type="PANTHER" id="PTHR20859">
    <property type="entry name" value="INTERFERON/INTERLEUKIN RECEPTOR"/>
    <property type="match status" value="1"/>
</dbReference>
<dbReference type="OrthoDB" id="9932619at2759"/>
<organism evidence="5 6">
    <name type="scientific">Parambassis ranga</name>
    <name type="common">Indian glassy fish</name>
    <dbReference type="NCBI Taxonomy" id="210632"/>
    <lineage>
        <taxon>Eukaryota</taxon>
        <taxon>Metazoa</taxon>
        <taxon>Chordata</taxon>
        <taxon>Craniata</taxon>
        <taxon>Vertebrata</taxon>
        <taxon>Euteleostomi</taxon>
        <taxon>Actinopterygii</taxon>
        <taxon>Neopterygii</taxon>
        <taxon>Teleostei</taxon>
        <taxon>Neoteleostei</taxon>
        <taxon>Acanthomorphata</taxon>
        <taxon>Ovalentaria</taxon>
        <taxon>Ambassidae</taxon>
        <taxon>Parambassis</taxon>
    </lineage>
</organism>
<dbReference type="InterPro" id="IPR015373">
    <property type="entry name" value="Interferon/interleukin_rcp_dom"/>
</dbReference>
<sequence>MRILILLLCFKAFDQALSKAWLPPPQNIHFDSWQLTWTNATKDTNVSYTVEYKSSNIDWEVVPACDHITVNSCNVSFMKASAEHGCAMLRVQAERHGLTSIPVEACSIHGDTCIPEPHLTTRPGSMTIHLSRNHSLAVDYADHAKHMVYFGREGQPLEEYKAASSSVTINDLEEGQRYCVKVEYIVYYEPKGLASCVQCELIPVADSKHTAKIIAGVVAILVLVVVVPITAYILIFHSKKIKQCLGPPYEMPEVLEQFHEQYITLMPSSPSDEPCNVITSITSTAQ</sequence>
<dbReference type="GO" id="GO:0005886">
    <property type="term" value="C:plasma membrane"/>
    <property type="evidence" value="ECO:0007669"/>
    <property type="project" value="TreeGrafter"/>
</dbReference>
<dbReference type="InParanoid" id="A0A6P7H4V5"/>
<name>A0A6P7H4V5_9TELE</name>
<keyword evidence="2" id="KW-0732">Signal</keyword>
<keyword evidence="5" id="KW-1185">Reference proteome</keyword>
<dbReference type="GeneID" id="114426741"/>
<dbReference type="Proteomes" id="UP000515145">
    <property type="component" value="Chromosome 21"/>
</dbReference>
<dbReference type="InterPro" id="IPR036116">
    <property type="entry name" value="FN3_sf"/>
</dbReference>
<evidence type="ECO:0000259" key="4">
    <source>
        <dbReference type="Pfam" id="PF09294"/>
    </source>
</evidence>
<dbReference type="SUPFAM" id="SSF49265">
    <property type="entry name" value="Fibronectin type III"/>
    <property type="match status" value="2"/>
</dbReference>
<dbReference type="GO" id="GO:0004896">
    <property type="term" value="F:cytokine receptor activity"/>
    <property type="evidence" value="ECO:0007669"/>
    <property type="project" value="TreeGrafter"/>
</dbReference>
<feature type="domain" description="Fibronectin type-III" evidence="3">
    <location>
        <begin position="5"/>
        <end position="100"/>
    </location>
</feature>
<proteinExistence type="predicted"/>
<dbReference type="Pfam" id="PF09294">
    <property type="entry name" value="Interfer-bind"/>
    <property type="match status" value="1"/>
</dbReference>
<evidence type="ECO:0000259" key="3">
    <source>
        <dbReference type="Pfam" id="PF01108"/>
    </source>
</evidence>
<dbReference type="Gene3D" id="2.60.40.10">
    <property type="entry name" value="Immunoglobulins"/>
    <property type="match status" value="2"/>
</dbReference>